<dbReference type="CDD" id="cd00267">
    <property type="entry name" value="ABC_ATPase"/>
    <property type="match status" value="1"/>
</dbReference>
<dbReference type="Pfam" id="PF13175">
    <property type="entry name" value="AAA_15"/>
    <property type="match status" value="1"/>
</dbReference>
<dbReference type="InterPro" id="IPR003593">
    <property type="entry name" value="AAA+_ATPase"/>
</dbReference>
<dbReference type="GO" id="GO:0005524">
    <property type="term" value="F:ATP binding"/>
    <property type="evidence" value="ECO:0007669"/>
    <property type="project" value="InterPro"/>
</dbReference>
<dbReference type="InterPro" id="IPR051396">
    <property type="entry name" value="Bact_Antivir_Def_Nuclease"/>
</dbReference>
<evidence type="ECO:0000313" key="3">
    <source>
        <dbReference type="Proteomes" id="UP001272137"/>
    </source>
</evidence>
<proteinExistence type="predicted"/>
<dbReference type="SMART" id="SM00382">
    <property type="entry name" value="AAA"/>
    <property type="match status" value="1"/>
</dbReference>
<gene>
    <name evidence="2" type="ORF">C7S16_2454</name>
</gene>
<dbReference type="Gene3D" id="3.40.50.300">
    <property type="entry name" value="P-loop containing nucleotide triphosphate hydrolases"/>
    <property type="match status" value="2"/>
</dbReference>
<reference evidence="2" key="1">
    <citation type="submission" date="2018-08" db="EMBL/GenBank/DDBJ databases">
        <title>Identification of Burkholderia cepacia strains that express a Burkholderia pseudomallei-like capsular polysaccharide.</title>
        <authorList>
            <person name="Burtnick M.N."/>
            <person name="Vongsouvath M."/>
            <person name="Newton P."/>
            <person name="Wuthiekanun V."/>
            <person name="Limmathurotsakul D."/>
            <person name="Brett P.J."/>
            <person name="Chantratita N."/>
            <person name="Dance D.A."/>
        </authorList>
    </citation>
    <scope>NUCLEOTIDE SEQUENCE</scope>
    <source>
        <strain evidence="2">SBXCC001</strain>
    </source>
</reference>
<comment type="caution">
    <text evidence="2">The sequence shown here is derived from an EMBL/GenBank/DDBJ whole genome shotgun (WGS) entry which is preliminary data.</text>
</comment>
<sequence length="574" mass="63098">MFDSVTVANFMRVKNTGAIPLGPVTVLVGENGSGKSSILKAIHWAVRCAVLRDNLDRVTLERMDYVPSRDFLHLGHKFRLNSEGASPRAEVVLESGIDKLEIKLNSTRNDAGIKTTVSGTLASTVTVTSHITAYIPGLAGLAEAESLLATPVLHRRAASGEGGSVLRHILLGLAIAQTGKESIDTHVELTDLNRWVGKVFPDVRFWVKFDRLRDVNIDTKFLTVDMGEAGKKLELQWRALDMAGTGFLQVVQIFAYLLHFKPKLLLIDEPDSHLHPGTQERLISAIEDAAKSFPETQFMLTTHSPSLVRASSAVSQIHWISDGQLRAEKEVQIRQRMGWGALDKDLMLITEDGNLEYMKCILAQWPELDRKILLWPTFGAGSLPRGSAVAKIRKSLGIAVLVHRDRDFLSDDDKDALCRKMEYDINDVPFWMPKGSDIEAGFCAPEHLEKIFEIDGADAVALVGEALGGIDPDAAETDFNTAYQSATGGINKSEVGVPSKRWRDLGGFCVNTVKGKQLLGEIERAAQKRYVGTNEVAKLKGLKAILTPAVPMHTDLKDMLDQAILEQRARAAKP</sequence>
<dbReference type="AlphaFoldDB" id="A0AAW9D625"/>
<accession>A0AAW9D625</accession>
<dbReference type="InterPro" id="IPR041685">
    <property type="entry name" value="AAA_GajA/Old/RecF-like"/>
</dbReference>
<feature type="domain" description="AAA+ ATPase" evidence="1">
    <location>
        <begin position="21"/>
        <end position="331"/>
    </location>
</feature>
<dbReference type="PANTHER" id="PTHR43581">
    <property type="entry name" value="ATP/GTP PHOSPHATASE"/>
    <property type="match status" value="1"/>
</dbReference>
<evidence type="ECO:0000313" key="2">
    <source>
        <dbReference type="EMBL" id="MDW9257484.1"/>
    </source>
</evidence>
<dbReference type="EMBL" id="QXCT01000002">
    <property type="protein sequence ID" value="MDW9257484.1"/>
    <property type="molecule type" value="Genomic_DNA"/>
</dbReference>
<dbReference type="GO" id="GO:0016887">
    <property type="term" value="F:ATP hydrolysis activity"/>
    <property type="evidence" value="ECO:0007669"/>
    <property type="project" value="InterPro"/>
</dbReference>
<dbReference type="PANTHER" id="PTHR43581:SF4">
    <property type="entry name" value="ATP_GTP PHOSPHATASE"/>
    <property type="match status" value="1"/>
</dbReference>
<evidence type="ECO:0000259" key="1">
    <source>
        <dbReference type="SMART" id="SM00382"/>
    </source>
</evidence>
<dbReference type="Proteomes" id="UP001272137">
    <property type="component" value="Unassembled WGS sequence"/>
</dbReference>
<dbReference type="Pfam" id="PF13304">
    <property type="entry name" value="AAA_21"/>
    <property type="match status" value="1"/>
</dbReference>
<organism evidence="2 3">
    <name type="scientific">Burkholderia thailandensis</name>
    <dbReference type="NCBI Taxonomy" id="57975"/>
    <lineage>
        <taxon>Bacteria</taxon>
        <taxon>Pseudomonadati</taxon>
        <taxon>Pseudomonadota</taxon>
        <taxon>Betaproteobacteria</taxon>
        <taxon>Burkholderiales</taxon>
        <taxon>Burkholderiaceae</taxon>
        <taxon>Burkholderia</taxon>
        <taxon>pseudomallei group</taxon>
    </lineage>
</organism>
<dbReference type="SUPFAM" id="SSF52540">
    <property type="entry name" value="P-loop containing nucleoside triphosphate hydrolases"/>
    <property type="match status" value="1"/>
</dbReference>
<name>A0AAW9D625_BURTH</name>
<protein>
    <submittedName>
        <fullName evidence="2">AAA domain protein</fullName>
    </submittedName>
</protein>
<dbReference type="InterPro" id="IPR003959">
    <property type="entry name" value="ATPase_AAA_core"/>
</dbReference>
<dbReference type="InterPro" id="IPR027417">
    <property type="entry name" value="P-loop_NTPase"/>
</dbReference>
<dbReference type="RefSeq" id="WP_080554746.1">
    <property type="nucleotide sequence ID" value="NZ_JANUQN010000001.1"/>
</dbReference>